<dbReference type="Pfam" id="PF17863">
    <property type="entry name" value="AAA_lid_2"/>
    <property type="match status" value="1"/>
</dbReference>
<reference evidence="5 6" key="1">
    <citation type="submission" date="2018-05" db="EMBL/GenBank/DDBJ databases">
        <title>Genomic analysis of Gracilibacillus dipsosauri DD1 reveals novel features of a salt-tolerant amylase.</title>
        <authorList>
            <person name="Deutch C.E."/>
            <person name="Yang S."/>
        </authorList>
    </citation>
    <scope>NUCLEOTIDE SEQUENCE [LARGE SCALE GENOMIC DNA]</scope>
    <source>
        <strain evidence="5 6">DD1</strain>
    </source>
</reference>
<dbReference type="Proteomes" id="UP000245624">
    <property type="component" value="Unassembled WGS sequence"/>
</dbReference>
<dbReference type="EMBL" id="QGTD01000005">
    <property type="protein sequence ID" value="PWU69291.1"/>
    <property type="molecule type" value="Genomic_DNA"/>
</dbReference>
<dbReference type="SUPFAM" id="SSF52540">
    <property type="entry name" value="P-loop containing nucleoside triphosphate hydrolases"/>
    <property type="match status" value="1"/>
</dbReference>
<dbReference type="GO" id="GO:0016887">
    <property type="term" value="F:ATP hydrolysis activity"/>
    <property type="evidence" value="ECO:0007669"/>
    <property type="project" value="InterPro"/>
</dbReference>
<evidence type="ECO:0000313" key="6">
    <source>
        <dbReference type="Proteomes" id="UP000245624"/>
    </source>
</evidence>
<evidence type="ECO:0000256" key="1">
    <source>
        <dbReference type="ARBA" id="ARBA00022741"/>
    </source>
</evidence>
<organism evidence="5 6">
    <name type="scientific">Gracilibacillus dipsosauri</name>
    <dbReference type="NCBI Taxonomy" id="178340"/>
    <lineage>
        <taxon>Bacteria</taxon>
        <taxon>Bacillati</taxon>
        <taxon>Bacillota</taxon>
        <taxon>Bacilli</taxon>
        <taxon>Bacillales</taxon>
        <taxon>Bacillaceae</taxon>
        <taxon>Gracilibacillus</taxon>
    </lineage>
</organism>
<dbReference type="RefSeq" id="WP_109983550.1">
    <property type="nucleotide sequence ID" value="NZ_QGTD01000005.1"/>
</dbReference>
<dbReference type="SMART" id="SM00382">
    <property type="entry name" value="AAA"/>
    <property type="match status" value="1"/>
</dbReference>
<dbReference type="InterPro" id="IPR041628">
    <property type="entry name" value="ChlI/MoxR_AAA_lid"/>
</dbReference>
<dbReference type="Gene3D" id="1.10.8.80">
    <property type="entry name" value="Magnesium chelatase subunit I, C-Terminal domain"/>
    <property type="match status" value="1"/>
</dbReference>
<comment type="caution">
    <text evidence="5">The sequence shown here is derived from an EMBL/GenBank/DDBJ whole genome shotgun (WGS) entry which is preliminary data.</text>
</comment>
<dbReference type="InterPro" id="IPR027417">
    <property type="entry name" value="P-loop_NTPase"/>
</dbReference>
<keyword evidence="6" id="KW-1185">Reference proteome</keyword>
<dbReference type="FunFam" id="3.40.50.300:FF:000640">
    <property type="entry name" value="MoxR family ATPase"/>
    <property type="match status" value="1"/>
</dbReference>
<evidence type="ECO:0000256" key="2">
    <source>
        <dbReference type="ARBA" id="ARBA00022840"/>
    </source>
</evidence>
<dbReference type="Pfam" id="PF07726">
    <property type="entry name" value="AAA_3"/>
    <property type="match status" value="1"/>
</dbReference>
<dbReference type="PIRSF" id="PIRSF002849">
    <property type="entry name" value="AAA_ATPase_chaperone_MoxR_prd"/>
    <property type="match status" value="1"/>
</dbReference>
<dbReference type="CDD" id="cd00009">
    <property type="entry name" value="AAA"/>
    <property type="match status" value="1"/>
</dbReference>
<dbReference type="OrthoDB" id="9808397at2"/>
<dbReference type="InterPro" id="IPR050764">
    <property type="entry name" value="CbbQ/NirQ/NorQ/GpvN"/>
</dbReference>
<feature type="domain" description="AAA+ ATPase" evidence="4">
    <location>
        <begin position="37"/>
        <end position="178"/>
    </location>
</feature>
<keyword evidence="1" id="KW-0547">Nucleotide-binding</keyword>
<sequence length="320" mass="35813">MELQNVQTVAEEIKENMKQVVVGQGDTMDLLMVAIIASGHVLLEDVPGTGKTLMAKALARSLEGQFKRIQFTPDLLPSDITGIHFYSQEKGKFEFRPGPIFTNILLADEINRATPRTQSSLLESMEERQVTIDGETHRLDEPFLVIATQNPVENQGTFPLPEAQLDRFLLKIHMGYPSKQEGMEILKRFKQLNPLDNLKAVIDTEAIISMQKVYSEVEVSEDVLHYLMDLIEKTRNHEAIVLGVSPRGSQALLKAVQVYALLQGRTYVIPDDVKKMAKPVLGHRLVLAKRIGIRDGEVEDVIADILKDVPVPTEKDLVKG</sequence>
<protein>
    <submittedName>
        <fullName evidence="5">Magnesium chelatase</fullName>
    </submittedName>
</protein>
<evidence type="ECO:0000256" key="3">
    <source>
        <dbReference type="ARBA" id="ARBA00061607"/>
    </source>
</evidence>
<keyword evidence="2" id="KW-0067">ATP-binding</keyword>
<comment type="similarity">
    <text evidence="3">Belongs to the MoxR family.</text>
</comment>
<evidence type="ECO:0000259" key="4">
    <source>
        <dbReference type="SMART" id="SM00382"/>
    </source>
</evidence>
<dbReference type="GO" id="GO:0005524">
    <property type="term" value="F:ATP binding"/>
    <property type="evidence" value="ECO:0007669"/>
    <property type="project" value="UniProtKB-KW"/>
</dbReference>
<name>A0A317L0E3_9BACI</name>
<gene>
    <name evidence="5" type="ORF">DLJ74_04705</name>
</gene>
<dbReference type="PANTHER" id="PTHR42759">
    <property type="entry name" value="MOXR FAMILY PROTEIN"/>
    <property type="match status" value="1"/>
</dbReference>
<proteinExistence type="inferred from homology"/>
<dbReference type="InterPro" id="IPR011703">
    <property type="entry name" value="ATPase_AAA-3"/>
</dbReference>
<evidence type="ECO:0000313" key="5">
    <source>
        <dbReference type="EMBL" id="PWU69291.1"/>
    </source>
</evidence>
<accession>A0A317L0E3</accession>
<dbReference type="PANTHER" id="PTHR42759:SF5">
    <property type="entry name" value="METHANOL DEHYDROGENASE REGULATOR"/>
    <property type="match status" value="1"/>
</dbReference>
<dbReference type="InterPro" id="IPR003593">
    <property type="entry name" value="AAA+_ATPase"/>
</dbReference>
<dbReference type="Gene3D" id="3.40.50.300">
    <property type="entry name" value="P-loop containing nucleotide triphosphate hydrolases"/>
    <property type="match status" value="1"/>
</dbReference>
<dbReference type="AlphaFoldDB" id="A0A317L0E3"/>